<dbReference type="NCBIfam" id="TIGR00259">
    <property type="entry name" value="thylakoid_BtpA"/>
    <property type="match status" value="1"/>
</dbReference>
<proteinExistence type="evidence at transcript level"/>
<comment type="similarity">
    <text evidence="1">Belongs to the BtpA family.</text>
</comment>
<dbReference type="AlphaFoldDB" id="C1BQ09"/>
<protein>
    <submittedName>
        <fullName evidence="2">F13E9.13, mitochondrial</fullName>
    </submittedName>
</protein>
<dbReference type="EMBL" id="BT076688">
    <property type="protein sequence ID" value="ACO11112.1"/>
    <property type="molecule type" value="mRNA"/>
</dbReference>
<evidence type="ECO:0000313" key="2">
    <source>
        <dbReference type="EMBL" id="ACO11112.1"/>
    </source>
</evidence>
<dbReference type="InterPro" id="IPR011060">
    <property type="entry name" value="RibuloseP-bd_barrel"/>
</dbReference>
<dbReference type="PANTHER" id="PTHR21381:SF3">
    <property type="entry name" value="SGC REGION PROTEIN SGCQ-RELATED"/>
    <property type="match status" value="1"/>
</dbReference>
<name>C1BQ09_CALRO</name>
<accession>C1BQ09</accession>
<dbReference type="SUPFAM" id="SSF51366">
    <property type="entry name" value="Ribulose-phoshate binding barrel"/>
    <property type="match status" value="1"/>
</dbReference>
<gene>
    <name evidence="2" type="primary">YSMU</name>
</gene>
<evidence type="ECO:0000256" key="1">
    <source>
        <dbReference type="ARBA" id="ARBA00006007"/>
    </source>
</evidence>
<sequence length="273" mass="29249">MSAFSRIFPHARGNIIGMIHVKALPGTPSSSLSVPKIVESAVREAKVYQELGLDSVLIENMHDIPYVQRIGPEITSVMTAVSCAVASVLPQDFPIGIQVLAGGNKEALSVALAANVQYIRAEGYVFAHVADEGLIQACAGDLLRFRRAIGAQGIAAFSDIKKKHASHSLTADLSLSETIRAAEFFASDGVILTGKETGDRVSPGDLKEAEGSSSLPLLIGSGVTTENLESYMSAHALIVGSHFKEGGHWARDLDPYRIEEFMEQVFESRGKQE</sequence>
<dbReference type="InterPro" id="IPR005137">
    <property type="entry name" value="BtpA"/>
</dbReference>
<dbReference type="PANTHER" id="PTHR21381">
    <property type="entry name" value="ZGC:162297"/>
    <property type="match status" value="1"/>
</dbReference>
<dbReference type="Pfam" id="PF03437">
    <property type="entry name" value="BtpA"/>
    <property type="match status" value="1"/>
</dbReference>
<dbReference type="PIRSF" id="PIRSF005956">
    <property type="entry name" value="BtpA"/>
    <property type="match status" value="1"/>
</dbReference>
<reference evidence="2" key="1">
    <citation type="submission" date="2009-03" db="EMBL/GenBank/DDBJ databases">
        <title>Caligus rogercresseyi ESTs and full-length cDNAs.</title>
        <authorList>
            <person name="Yasuike M."/>
            <person name="von Schalburg K."/>
            <person name="Cooper G."/>
            <person name="Leong J."/>
            <person name="Jones S.R.M."/>
            <person name="Koop B.F."/>
        </authorList>
    </citation>
    <scope>NUCLEOTIDE SEQUENCE</scope>
    <source>
        <tissue evidence="2">Whole body</tissue>
    </source>
</reference>
<organism evidence="2">
    <name type="scientific">Caligus rogercresseyi</name>
    <name type="common">Sea louse</name>
    <dbReference type="NCBI Taxonomy" id="217165"/>
    <lineage>
        <taxon>Eukaryota</taxon>
        <taxon>Metazoa</taxon>
        <taxon>Ecdysozoa</taxon>
        <taxon>Arthropoda</taxon>
        <taxon>Crustacea</taxon>
        <taxon>Multicrustacea</taxon>
        <taxon>Hexanauplia</taxon>
        <taxon>Copepoda</taxon>
        <taxon>Siphonostomatoida</taxon>
        <taxon>Caligidae</taxon>
        <taxon>Caligus</taxon>
    </lineage>
</organism>